<accession>A0ABV7X1W3</accession>
<dbReference type="Pfam" id="PF00550">
    <property type="entry name" value="PP-binding"/>
    <property type="match status" value="1"/>
</dbReference>
<dbReference type="PROSITE" id="PS50075">
    <property type="entry name" value="CARRIER"/>
    <property type="match status" value="1"/>
</dbReference>
<evidence type="ECO:0000313" key="3">
    <source>
        <dbReference type="Proteomes" id="UP001595613"/>
    </source>
</evidence>
<gene>
    <name evidence="2" type="ORF">ACFOOL_10160</name>
</gene>
<dbReference type="Gene3D" id="1.10.1200.10">
    <property type="entry name" value="ACP-like"/>
    <property type="match status" value="1"/>
</dbReference>
<reference evidence="3" key="1">
    <citation type="journal article" date="2019" name="Int. J. Syst. Evol. Microbiol.">
        <title>The Global Catalogue of Microorganisms (GCM) 10K type strain sequencing project: providing services to taxonomists for standard genome sequencing and annotation.</title>
        <authorList>
            <consortium name="The Broad Institute Genomics Platform"/>
            <consortium name="The Broad Institute Genome Sequencing Center for Infectious Disease"/>
            <person name="Wu L."/>
            <person name="Ma J."/>
        </authorList>
    </citation>
    <scope>NUCLEOTIDE SEQUENCE [LARGE SCALE GENOMIC DNA]</scope>
    <source>
        <strain evidence="3">KCTC 42281</strain>
    </source>
</reference>
<name>A0ABV7X1W3_9HYPH</name>
<dbReference type="EMBL" id="JBHRYD010000007">
    <property type="protein sequence ID" value="MFC3705119.1"/>
    <property type="molecule type" value="Genomic_DNA"/>
</dbReference>
<feature type="domain" description="Carrier" evidence="1">
    <location>
        <begin position="1"/>
        <end position="75"/>
    </location>
</feature>
<evidence type="ECO:0000259" key="1">
    <source>
        <dbReference type="PROSITE" id="PS50075"/>
    </source>
</evidence>
<dbReference type="InterPro" id="IPR009081">
    <property type="entry name" value="PP-bd_ACP"/>
</dbReference>
<keyword evidence="3" id="KW-1185">Reference proteome</keyword>
<dbReference type="InterPro" id="IPR036736">
    <property type="entry name" value="ACP-like_sf"/>
</dbReference>
<evidence type="ECO:0000313" key="2">
    <source>
        <dbReference type="EMBL" id="MFC3705119.1"/>
    </source>
</evidence>
<sequence>MTLTLETMRADIARMLHEEPGNIGLEDNLMDLGLDSMRAMNLVLAWSEAGVELDFSALAEKPTLAGWWAHAQARQDAR</sequence>
<proteinExistence type="predicted"/>
<dbReference type="RefSeq" id="WP_380096845.1">
    <property type="nucleotide sequence ID" value="NZ_JBHRYD010000007.1"/>
</dbReference>
<organism evidence="2 3">
    <name type="scientific">Devosia honganensis</name>
    <dbReference type="NCBI Taxonomy" id="1610527"/>
    <lineage>
        <taxon>Bacteria</taxon>
        <taxon>Pseudomonadati</taxon>
        <taxon>Pseudomonadota</taxon>
        <taxon>Alphaproteobacteria</taxon>
        <taxon>Hyphomicrobiales</taxon>
        <taxon>Devosiaceae</taxon>
        <taxon>Devosia</taxon>
    </lineage>
</organism>
<dbReference type="SUPFAM" id="SSF47336">
    <property type="entry name" value="ACP-like"/>
    <property type="match status" value="1"/>
</dbReference>
<dbReference type="Proteomes" id="UP001595613">
    <property type="component" value="Unassembled WGS sequence"/>
</dbReference>
<comment type="caution">
    <text evidence="2">The sequence shown here is derived from an EMBL/GenBank/DDBJ whole genome shotgun (WGS) entry which is preliminary data.</text>
</comment>
<protein>
    <submittedName>
        <fullName evidence="2">Phosphopantetheine-binding protein</fullName>
    </submittedName>
</protein>